<evidence type="ECO:0000256" key="1">
    <source>
        <dbReference type="SAM" id="Coils"/>
    </source>
</evidence>
<dbReference type="HOGENOM" id="CLU_1144235_0_0_1"/>
<dbReference type="EnsemblPlants" id="Solyc10g050580.1.1">
    <property type="protein sequence ID" value="Solyc10g050580.1.1"/>
    <property type="gene ID" value="Solyc10g050580.1"/>
</dbReference>
<dbReference type="STRING" id="4081.K4D0L3"/>
<evidence type="ECO:0000313" key="3">
    <source>
        <dbReference type="Proteomes" id="UP000004994"/>
    </source>
</evidence>
<name>K4D0L3_SOLLC</name>
<reference evidence="2" key="1">
    <citation type="journal article" date="2012" name="Nature">
        <title>The tomato genome sequence provides insights into fleshy fruit evolution.</title>
        <authorList>
            <consortium name="Tomato Genome Consortium"/>
        </authorList>
    </citation>
    <scope>NUCLEOTIDE SEQUENCE [LARGE SCALE GENOMIC DNA]</scope>
    <source>
        <strain evidence="2">cv. Heinz 1706</strain>
    </source>
</reference>
<keyword evidence="3" id="KW-1185">Reference proteome</keyword>
<proteinExistence type="predicted"/>
<evidence type="ECO:0000313" key="2">
    <source>
        <dbReference type="EnsemblPlants" id="Solyc10g050580.1.1"/>
    </source>
</evidence>
<organism evidence="2">
    <name type="scientific">Solanum lycopersicum</name>
    <name type="common">Tomato</name>
    <name type="synonym">Lycopersicon esculentum</name>
    <dbReference type="NCBI Taxonomy" id="4081"/>
    <lineage>
        <taxon>Eukaryota</taxon>
        <taxon>Viridiplantae</taxon>
        <taxon>Streptophyta</taxon>
        <taxon>Embryophyta</taxon>
        <taxon>Tracheophyta</taxon>
        <taxon>Spermatophyta</taxon>
        <taxon>Magnoliopsida</taxon>
        <taxon>eudicotyledons</taxon>
        <taxon>Gunneridae</taxon>
        <taxon>Pentapetalae</taxon>
        <taxon>asterids</taxon>
        <taxon>lamiids</taxon>
        <taxon>Solanales</taxon>
        <taxon>Solanaceae</taxon>
        <taxon>Solanoideae</taxon>
        <taxon>Solaneae</taxon>
        <taxon>Solanum</taxon>
        <taxon>Solanum subgen. Lycopersicon</taxon>
    </lineage>
</organism>
<dbReference type="Proteomes" id="UP000004994">
    <property type="component" value="Chromosome 10"/>
</dbReference>
<keyword evidence="1" id="KW-0175">Coiled coil</keyword>
<dbReference type="eggNOG" id="ENOG502SB0J">
    <property type="taxonomic scope" value="Eukaryota"/>
</dbReference>
<dbReference type="Gramene" id="Solyc10g050580.1.1">
    <property type="protein sequence ID" value="Solyc10g050580.1.1"/>
    <property type="gene ID" value="Solyc10g050580.1"/>
</dbReference>
<dbReference type="PANTHER" id="PTHR46405">
    <property type="entry name" value="OS05G0141500 PROTEIN"/>
    <property type="match status" value="1"/>
</dbReference>
<dbReference type="InParanoid" id="K4D0L3"/>
<dbReference type="InterPro" id="IPR046934">
    <property type="entry name" value="PIR2-like"/>
</dbReference>
<reference evidence="2" key="2">
    <citation type="submission" date="2015-06" db="UniProtKB">
        <authorList>
            <consortium name="EnsemblPlants"/>
        </authorList>
    </citation>
    <scope>IDENTIFICATION</scope>
    <source>
        <strain evidence="2">cv. Heinz 1706</strain>
    </source>
</reference>
<dbReference type="PANTHER" id="PTHR46405:SF9">
    <property type="entry name" value="E3 UBIQUITIN-PROTEIN LIGASE RF298"/>
    <property type="match status" value="1"/>
</dbReference>
<accession>K4D0L3</accession>
<dbReference type="PhylomeDB" id="K4D0L3"/>
<feature type="coiled-coil region" evidence="1">
    <location>
        <begin position="191"/>
        <end position="225"/>
    </location>
</feature>
<sequence length="243" mass="28334">MKKIWIHYTWSLTPKNKVPDNTTISSAVLDYYVGIPYDDSMGKFVPQNERDETILLLISNSKTLPKDLQGWFDWANEKVMQATQRLGKDQGVLKRIRQEKEDAENVHHEKQMMEETTMRRIMEMEQPLVNTNSMVEKIKSLLNTLEMDNVGLKKDLDAVMLSTSEHAMNVNNALAKEQVALRKCQAVDMENLSFEEDLSAIKQEKTSLQQQRQKANKVVDQYMDQYKHEESVKQRFLRHVDSL</sequence>
<protein>
    <submittedName>
        <fullName evidence="2">Uncharacterized protein</fullName>
    </submittedName>
</protein>
<dbReference type="OMA" id="SEHAMNV"/>
<dbReference type="PaxDb" id="4081-Solyc10g050580.1.1"/>
<dbReference type="AlphaFoldDB" id="K4D0L3"/>